<evidence type="ECO:0000313" key="5">
    <source>
        <dbReference type="Proteomes" id="UP000636709"/>
    </source>
</evidence>
<gene>
    <name evidence="4" type="ORF">HU200_059379</name>
</gene>
<feature type="compositionally biased region" description="Polar residues" evidence="1">
    <location>
        <begin position="752"/>
        <end position="774"/>
    </location>
</feature>
<organism evidence="4 5">
    <name type="scientific">Digitaria exilis</name>
    <dbReference type="NCBI Taxonomy" id="1010633"/>
    <lineage>
        <taxon>Eukaryota</taxon>
        <taxon>Viridiplantae</taxon>
        <taxon>Streptophyta</taxon>
        <taxon>Embryophyta</taxon>
        <taxon>Tracheophyta</taxon>
        <taxon>Spermatophyta</taxon>
        <taxon>Magnoliopsida</taxon>
        <taxon>Liliopsida</taxon>
        <taxon>Poales</taxon>
        <taxon>Poaceae</taxon>
        <taxon>PACMAD clade</taxon>
        <taxon>Panicoideae</taxon>
        <taxon>Panicodae</taxon>
        <taxon>Paniceae</taxon>
        <taxon>Anthephorinae</taxon>
        <taxon>Digitaria</taxon>
    </lineage>
</organism>
<name>A0A835ACT2_9POAL</name>
<dbReference type="PANTHER" id="PTHR31325">
    <property type="entry name" value="OS01G0798800 PROTEIN-RELATED"/>
    <property type="match status" value="1"/>
</dbReference>
<reference evidence="4" key="1">
    <citation type="submission" date="2020-07" db="EMBL/GenBank/DDBJ databases">
        <title>Genome sequence and genetic diversity analysis of an under-domesticated orphan crop, white fonio (Digitaria exilis).</title>
        <authorList>
            <person name="Bennetzen J.L."/>
            <person name="Chen S."/>
            <person name="Ma X."/>
            <person name="Wang X."/>
            <person name="Yssel A.E.J."/>
            <person name="Chaluvadi S.R."/>
            <person name="Johnson M."/>
            <person name="Gangashetty P."/>
            <person name="Hamidou F."/>
            <person name="Sanogo M.D."/>
            <person name="Zwaenepoel A."/>
            <person name="Wallace J."/>
            <person name="Van De Peer Y."/>
            <person name="Van Deynze A."/>
        </authorList>
    </citation>
    <scope>NUCLEOTIDE SEQUENCE</scope>
    <source>
        <tissue evidence="4">Leaves</tissue>
    </source>
</reference>
<feature type="domain" description="DUF4220" evidence="3">
    <location>
        <begin position="242"/>
        <end position="457"/>
    </location>
</feature>
<keyword evidence="2" id="KW-1133">Transmembrane helix</keyword>
<evidence type="ECO:0000256" key="1">
    <source>
        <dbReference type="SAM" id="MobiDB-lite"/>
    </source>
</evidence>
<keyword evidence="5" id="KW-1185">Reference proteome</keyword>
<evidence type="ECO:0000259" key="3">
    <source>
        <dbReference type="Pfam" id="PF13968"/>
    </source>
</evidence>
<dbReference type="AlphaFoldDB" id="A0A835ACT2"/>
<comment type="caution">
    <text evidence="4">The sequence shown here is derived from an EMBL/GenBank/DDBJ whole genome shotgun (WGS) entry which is preliminary data.</text>
</comment>
<evidence type="ECO:0000313" key="4">
    <source>
        <dbReference type="EMBL" id="KAF8658880.1"/>
    </source>
</evidence>
<feature type="transmembrane region" description="Helical" evidence="2">
    <location>
        <begin position="100"/>
        <end position="118"/>
    </location>
</feature>
<dbReference type="OrthoDB" id="686547at2759"/>
<keyword evidence="2" id="KW-0472">Membrane</keyword>
<keyword evidence="2" id="KW-0812">Transmembrane</keyword>
<feature type="region of interest" description="Disordered" evidence="1">
    <location>
        <begin position="724"/>
        <end position="743"/>
    </location>
</feature>
<feature type="transmembrane region" description="Helical" evidence="2">
    <location>
        <begin position="339"/>
        <end position="364"/>
    </location>
</feature>
<dbReference type="EMBL" id="JACEFO010002479">
    <property type="protein sequence ID" value="KAF8658880.1"/>
    <property type="molecule type" value="Genomic_DNA"/>
</dbReference>
<proteinExistence type="predicted"/>
<feature type="transmembrane region" description="Helical" evidence="2">
    <location>
        <begin position="60"/>
        <end position="80"/>
    </location>
</feature>
<dbReference type="Pfam" id="PF13968">
    <property type="entry name" value="DUF4220"/>
    <property type="match status" value="1"/>
</dbReference>
<feature type="transmembrane region" description="Helical" evidence="2">
    <location>
        <begin position="162"/>
        <end position="183"/>
    </location>
</feature>
<dbReference type="Proteomes" id="UP000636709">
    <property type="component" value="Unassembled WGS sequence"/>
</dbReference>
<dbReference type="Pfam" id="PF04578">
    <property type="entry name" value="DUF594"/>
    <property type="match status" value="1"/>
</dbReference>
<feature type="region of interest" description="Disordered" evidence="1">
    <location>
        <begin position="750"/>
        <end position="776"/>
    </location>
</feature>
<evidence type="ECO:0000256" key="2">
    <source>
        <dbReference type="SAM" id="Phobius"/>
    </source>
</evidence>
<accession>A0A835ACT2</accession>
<protein>
    <recommendedName>
        <fullName evidence="3">DUF4220 domain-containing protein</fullName>
    </recommendedName>
</protein>
<dbReference type="InterPro" id="IPR025315">
    <property type="entry name" value="DUF4220"/>
</dbReference>
<sequence>MAMAPAPSPGSPSFNLFGDLMEAPPILELMRVVGPWGIWSVLRLLDWILGPKRRSSGHWFVQYGALAAYYLPTPLLFYAANAVSSLPSLMQRFFCGLINLLLLSFSSSPLLQGVMTAYTLRDAPLQRWRILPWLPYILWLQVDSIMRLHWDYLRVGGMSASEILWAKIFLVFYNILAGCLLLFGKGRLCAAAPLDYETMAFADYMTLESRRPPAPFFDGEASNLDISNCKYPIMQKDGHWVSIKDLLQCDREPIRNCAAEARDIFLSYSLCRLLARRYYGFRCAEEGNAEVRQLTVTQLLHDHKRAFTIVDVQLAFLHDHFFTSYNTNTNFFATSGKQAIIVTVLSFLWILVPVDVQPIFIQYFRFKPILISQGEAYYLVSGAVLAVSCGTLLLRPVVPKYWLPIQFAFRHYYGRATRSVLCPPFIWRHIQHLHNHSWRWTLQLYWRNKIGQYSLIKDYDRRSTKRLFVACLKNFLLSQVSYGFIKHHPVSEEDIRVPDSVRESVARALQGIDGPPTNGSWCLQRNRDIDFDDLAWTLRQETHTHTILIWHIATSYCDMLPLAEASTRDDDDLLQKNHGVATALSRYCAYLVAFHPELLPEQTLSTKALLQQVLKEAKNLLGRTRVSMEEKHAMIRDLQLPEDDSSLNTFQKGVKLGCRLADMLTSVRWKVMAEFWAETVLYVAPSDDVATAAAHIECLANGGEFVTHLWAMLSNAGILKRATEEWSPRQSEPESDISIQEQDRLVEPVAPVSSTAGAKVAPQQQPSNILSKQQDPAHLLVSI</sequence>
<dbReference type="InterPro" id="IPR007658">
    <property type="entry name" value="DUF594"/>
</dbReference>